<organism evidence="1 2">
    <name type="scientific">Micromonospora olivasterospora</name>
    <dbReference type="NCBI Taxonomy" id="1880"/>
    <lineage>
        <taxon>Bacteria</taxon>
        <taxon>Bacillati</taxon>
        <taxon>Actinomycetota</taxon>
        <taxon>Actinomycetes</taxon>
        <taxon>Micromonosporales</taxon>
        <taxon>Micromonosporaceae</taxon>
        <taxon>Micromonospora</taxon>
    </lineage>
</organism>
<reference evidence="1 2" key="1">
    <citation type="submission" date="2019-07" db="EMBL/GenBank/DDBJ databases">
        <title>R&amp;d 2014.</title>
        <authorList>
            <person name="Klenk H.-P."/>
        </authorList>
    </citation>
    <scope>NUCLEOTIDE SEQUENCE [LARGE SCALE GENOMIC DNA]</scope>
    <source>
        <strain evidence="1 2">DSM 43868</strain>
    </source>
</reference>
<gene>
    <name evidence="1" type="ORF">JD77_02223</name>
</gene>
<dbReference type="InterPro" id="IPR027417">
    <property type="entry name" value="P-loop_NTPase"/>
</dbReference>
<dbReference type="SUPFAM" id="SSF52540">
    <property type="entry name" value="P-loop containing nucleoside triphosphate hydrolases"/>
    <property type="match status" value="1"/>
</dbReference>
<protein>
    <submittedName>
        <fullName evidence="1">Uncharacterized protein</fullName>
    </submittedName>
</protein>
<dbReference type="RefSeq" id="WP_145774152.1">
    <property type="nucleotide sequence ID" value="NZ_BAAATQ010000179.1"/>
</dbReference>
<dbReference type="Proteomes" id="UP000319825">
    <property type="component" value="Unassembled WGS sequence"/>
</dbReference>
<dbReference type="OrthoDB" id="3404503at2"/>
<dbReference type="EMBL" id="VLKE01000001">
    <property type="protein sequence ID" value="TWH67251.1"/>
    <property type="molecule type" value="Genomic_DNA"/>
</dbReference>
<dbReference type="AlphaFoldDB" id="A0A562I8C2"/>
<proteinExistence type="predicted"/>
<evidence type="ECO:0000313" key="1">
    <source>
        <dbReference type="EMBL" id="TWH67251.1"/>
    </source>
</evidence>
<comment type="caution">
    <text evidence="1">The sequence shown here is derived from an EMBL/GenBank/DDBJ whole genome shotgun (WGS) entry which is preliminary data.</text>
</comment>
<evidence type="ECO:0000313" key="2">
    <source>
        <dbReference type="Proteomes" id="UP000319825"/>
    </source>
</evidence>
<name>A0A562I8C2_MICOL</name>
<accession>A0A562I8C2</accession>
<sequence>MTDPRDLPDELPVVAALRSLSVFSADQAGAYREHFQRLAEALGADVPTRLAQHVAAWAESGQAGAVVLTGNAGTGKTAVAETYCHAVGGDLPAGDDLHQVAEGRWVVKDLSGLPDDAARRSTLQAVLNGLETGSDQYLVCANEGVLRDALDILDHDGLASALEQALRSGAAEVGKLVVVNVNRQRPTAPGLWDALLDFLVREELWSGCDGCPFDLGICPMRSNADALRNPRVREQLRTLVRLGAGEAVPTIREVLSVLAWAVVGDRTCKHVKTAARDMERAAFTATDGYFTRVVGGGLTLEAIERSPLMSGMRTAQLGHVSDLEIDGWLRDTTGSPDEVRLLAGDPSLLDDGPDGSLALAGSRSPLDRVRTKQGTMTFHHLGELVSTSEDPTKVDDGLDALVSGDRDSNAPAQVLWRQRLYFEASQALGSADVASRRLLGYRYVADLVRLAQKAARIEDVVLEISELVRGLNFLVTGFSSPNEGLVVPDPACLFARDPGSFRPARPSLVYGLVPLERLSVRVPDRGLVERLLDVDHVDVELAMNGRDDLSLRIRPKMYEAIREAADFQGPVGQGVAEMNDLRGFYSRLASAEVAGDAIRVADPDSDPPALVKVNLPYFATSRRA</sequence>
<keyword evidence="2" id="KW-1185">Reference proteome</keyword>